<evidence type="ECO:0000313" key="5">
    <source>
        <dbReference type="Ensembl" id="ENSLCAP00010050932.1"/>
    </source>
</evidence>
<dbReference type="Ensembl" id="ENSLCAT00010052270.1">
    <property type="protein sequence ID" value="ENSLCAP00010050932.1"/>
    <property type="gene ID" value="ENSLCAG00010023701.1"/>
</dbReference>
<reference evidence="5" key="3">
    <citation type="submission" date="2025-05" db="UniProtKB">
        <authorList>
            <consortium name="Ensembl"/>
        </authorList>
    </citation>
    <scope>IDENTIFICATION</scope>
</reference>
<dbReference type="GO" id="GO:0045944">
    <property type="term" value="P:positive regulation of transcription by RNA polymerase II"/>
    <property type="evidence" value="ECO:0007669"/>
    <property type="project" value="TreeGrafter"/>
</dbReference>
<evidence type="ECO:0000313" key="6">
    <source>
        <dbReference type="Proteomes" id="UP000314980"/>
    </source>
</evidence>
<feature type="compositionally biased region" description="Low complexity" evidence="4">
    <location>
        <begin position="572"/>
        <end position="593"/>
    </location>
</feature>
<dbReference type="PROSITE" id="PS50082">
    <property type="entry name" value="WD_REPEATS_2"/>
    <property type="match status" value="1"/>
</dbReference>
<feature type="compositionally biased region" description="Low complexity" evidence="4">
    <location>
        <begin position="362"/>
        <end position="373"/>
    </location>
</feature>
<evidence type="ECO:0000256" key="2">
    <source>
        <dbReference type="ARBA" id="ARBA00022737"/>
    </source>
</evidence>
<evidence type="ECO:0000313" key="7">
    <source>
        <dbReference type="RefSeq" id="XP_018557946.1"/>
    </source>
</evidence>
<reference evidence="7" key="2">
    <citation type="submission" date="2025-04" db="UniProtKB">
        <authorList>
            <consortium name="RefSeq"/>
        </authorList>
    </citation>
    <scope>IDENTIFICATION</scope>
    <source>
        <tissue evidence="7">Brain</tissue>
    </source>
</reference>
<dbReference type="GeneID" id="108901067"/>
<organism evidence="5 6">
    <name type="scientific">Lates calcarifer</name>
    <name type="common">Barramundi</name>
    <name type="synonym">Holocentrus calcarifer</name>
    <dbReference type="NCBI Taxonomy" id="8187"/>
    <lineage>
        <taxon>Eukaryota</taxon>
        <taxon>Metazoa</taxon>
        <taxon>Chordata</taxon>
        <taxon>Craniata</taxon>
        <taxon>Vertebrata</taxon>
        <taxon>Euteleostomi</taxon>
        <taxon>Actinopterygii</taxon>
        <taxon>Neopterygii</taxon>
        <taxon>Teleostei</taxon>
        <taxon>Neoteleostei</taxon>
        <taxon>Acanthomorphata</taxon>
        <taxon>Carangaria</taxon>
        <taxon>Carangaria incertae sedis</taxon>
        <taxon>Centropomidae</taxon>
        <taxon>Lates</taxon>
    </lineage>
</organism>
<feature type="compositionally biased region" description="Low complexity" evidence="4">
    <location>
        <begin position="613"/>
        <end position="625"/>
    </location>
</feature>
<feature type="compositionally biased region" description="Polar residues" evidence="4">
    <location>
        <begin position="532"/>
        <end position="543"/>
    </location>
</feature>
<evidence type="ECO:0000256" key="1">
    <source>
        <dbReference type="ARBA" id="ARBA00022574"/>
    </source>
</evidence>
<dbReference type="InterPro" id="IPR036322">
    <property type="entry name" value="WD40_repeat_dom_sf"/>
</dbReference>
<dbReference type="InterPro" id="IPR015943">
    <property type="entry name" value="WD40/YVTN_repeat-like_dom_sf"/>
</dbReference>
<dbReference type="RefSeq" id="XP_018557946.1">
    <property type="nucleotide sequence ID" value="XM_018702430.2"/>
</dbReference>
<evidence type="ECO:0000256" key="3">
    <source>
        <dbReference type="PROSITE-ProRule" id="PRU00221"/>
    </source>
</evidence>
<dbReference type="Pfam" id="PF00400">
    <property type="entry name" value="WD40"/>
    <property type="match status" value="3"/>
</dbReference>
<dbReference type="Proteomes" id="UP000314980">
    <property type="component" value="Unassembled WGS sequence"/>
</dbReference>
<feature type="region of interest" description="Disordered" evidence="4">
    <location>
        <begin position="353"/>
        <end position="714"/>
    </location>
</feature>
<dbReference type="PROSITE" id="PS50096">
    <property type="entry name" value="IQ"/>
    <property type="match status" value="1"/>
</dbReference>
<dbReference type="InterPro" id="IPR001680">
    <property type="entry name" value="WD40_rpt"/>
</dbReference>
<feature type="compositionally biased region" description="Low complexity" evidence="4">
    <location>
        <begin position="658"/>
        <end position="673"/>
    </location>
</feature>
<dbReference type="FunFam" id="2.130.10.10:FF:000045">
    <property type="entry name" value="DDB1- and CUL4-associated factor 6 isoform X2"/>
    <property type="match status" value="1"/>
</dbReference>
<feature type="repeat" description="WD" evidence="3">
    <location>
        <begin position="795"/>
        <end position="827"/>
    </location>
</feature>
<sequence>MVTMSCSGNLVWDVNKRLIGYSEPNTIRTNYLGRREFVQRLKLEATLNVHDGCVNTISWNDTGEYILSGSDDTFLVITNPYNKKVKKSIRSGHRANIFSAKFMPHTNDQEIISCSGDGIIYYTHTEKTPEYNRQCQFTCHYGTAYEIMTVPNDPYTFLSCGEDGTVRWFDLRTKTSCTKEDCKDDILINCRRAATSISISPLVPYYLAVGCSDSSVRIYDRRMLGTRATGNYMGRGTTGMCVRFVPAHLSNKSCRVTSLCYSEDGQEVLVSYSSDYIYLFDPKDDQARELKGPSEERREELRQPPVKRLRLRGDWSDTGPRARPESERERDGEQSPNVSLMQRMSDMLSRWFEEASEAQGSRGTRPQTRPRGTAIRPEGATNTPASPAGEPGQESSASERPVGTDTPEVPAGPAAAADAPMPKSTSSSSSGSSSTVTAPPPSSSSSVESSAPSSSPLTSSPDSEQRSQAETTGTPTPTATPTSEPALSGAEAAGSPPDESASAPAASSVPTSSTPTTGTGRPSAAEPVLSLHYSSEGTTTSTIKLDFTDEWSSTSGSMGGGAPKTSEVVGVQSRESLSAESSMSEQASSEPSRQQSLSAASTEPPCDASCSNALGSSSAPAPAEGSSGGGSMMSSPLEKSQPEGMEDTSGGCRRAEPTAEGGPEGEQGQSQPTRGNQDSDDSDDDPILIPSSRIRGQGQRLNTRGSAVGDRMIRRSAAARIQELFRRRKERREMEESETQNIRRPSVKMVYKGHRNSRTMIKESCFWGNNFVMSGSDCGHIFIWDRHTAEHLMLLEADNHVVNCLQPHPYDPILASSGIDYDIKIWSPLEVSPSFNRVLADEVITRNELMLEETRNTITVPASFMLRMLASLNHIRSDQLEGDRSEGSGQENEDEQ</sequence>
<dbReference type="PANTHER" id="PTHR15574">
    <property type="entry name" value="WD REPEAT DOMAIN-CONTAINING FAMILY"/>
    <property type="match status" value="1"/>
</dbReference>
<evidence type="ECO:0000256" key="4">
    <source>
        <dbReference type="SAM" id="MobiDB-lite"/>
    </source>
</evidence>
<dbReference type="PANTHER" id="PTHR15574:SF39">
    <property type="entry name" value="DDB1- AND CUL4-ASSOCIATED FACTOR 6"/>
    <property type="match status" value="1"/>
</dbReference>
<dbReference type="CTD" id="55827"/>
<dbReference type="SUPFAM" id="SSF50978">
    <property type="entry name" value="WD40 repeat-like"/>
    <property type="match status" value="1"/>
</dbReference>
<feature type="compositionally biased region" description="Low complexity" evidence="4">
    <location>
        <begin position="471"/>
        <end position="482"/>
    </location>
</feature>
<keyword evidence="1 3" id="KW-0853">WD repeat</keyword>
<feature type="region of interest" description="Disordered" evidence="4">
    <location>
        <begin position="287"/>
        <end position="339"/>
    </location>
</feature>
<dbReference type="GO" id="GO:0005737">
    <property type="term" value="C:cytoplasm"/>
    <property type="evidence" value="ECO:0007669"/>
    <property type="project" value="TreeGrafter"/>
</dbReference>
<dbReference type="SMART" id="SM00320">
    <property type="entry name" value="WD40"/>
    <property type="match status" value="7"/>
</dbReference>
<dbReference type="Proteomes" id="UP000694890">
    <property type="component" value="Linkage group LG1"/>
</dbReference>
<reference evidence="6" key="1">
    <citation type="submission" date="2015-09" db="EMBL/GenBank/DDBJ databases">
        <authorList>
            <person name="Sai Rama Sridatta P."/>
        </authorList>
    </citation>
    <scope>NUCLEOTIDE SEQUENCE [LARGE SCALE GENOMIC DNA]</scope>
</reference>
<feature type="compositionally biased region" description="Low complexity" evidence="4">
    <location>
        <begin position="407"/>
        <end position="462"/>
    </location>
</feature>
<feature type="compositionally biased region" description="Basic and acidic residues" evidence="4">
    <location>
        <begin position="311"/>
        <end position="333"/>
    </location>
</feature>
<protein>
    <submittedName>
        <fullName evidence="7">DDB1- and CUL4-associated factor 6 isoform X6</fullName>
    </submittedName>
    <submittedName>
        <fullName evidence="5">Ddb1 and cul4 associated factor 6</fullName>
    </submittedName>
</protein>
<dbReference type="GeneTree" id="ENSGT00950000182900"/>
<dbReference type="OrthoDB" id="4869960at2759"/>
<accession>A0A4W6FK39</accession>
<dbReference type="InterPro" id="IPR045151">
    <property type="entry name" value="DCAF8"/>
</dbReference>
<feature type="compositionally biased region" description="Basic and acidic residues" evidence="4">
    <location>
        <begin position="287"/>
        <end position="302"/>
    </location>
</feature>
<dbReference type="GO" id="GO:0080008">
    <property type="term" value="C:Cul4-RING E3 ubiquitin ligase complex"/>
    <property type="evidence" value="ECO:0007669"/>
    <property type="project" value="TreeGrafter"/>
</dbReference>
<name>A0A4W6FK39_LATCA</name>
<dbReference type="Gene3D" id="2.130.10.10">
    <property type="entry name" value="YVTN repeat-like/Quinoprotein amine dehydrogenase"/>
    <property type="match status" value="2"/>
</dbReference>
<dbReference type="AlphaFoldDB" id="A0A4W6FK39"/>
<proteinExistence type="predicted"/>
<gene>
    <name evidence="5" type="primary">DCAF6</name>
    <name evidence="7" type="synonym">dcaf6</name>
</gene>
<keyword evidence="2" id="KW-0677">Repeat</keyword>
<keyword evidence="6" id="KW-1185">Reference proteome</keyword>
<feature type="compositionally biased region" description="Low complexity" evidence="4">
    <location>
        <begin position="492"/>
        <end position="525"/>
    </location>
</feature>